<dbReference type="SUPFAM" id="SSF51735">
    <property type="entry name" value="NAD(P)-binding Rossmann-fold domains"/>
    <property type="match status" value="1"/>
</dbReference>
<feature type="domain" description="Ketoreductase" evidence="4">
    <location>
        <begin position="9"/>
        <end position="195"/>
    </location>
</feature>
<dbReference type="RefSeq" id="WP_103962114.1">
    <property type="nucleotide sequence ID" value="NZ_FNVT01000018.1"/>
</dbReference>
<reference evidence="5 6" key="1">
    <citation type="submission" date="2016-10" db="EMBL/GenBank/DDBJ databases">
        <authorList>
            <person name="de Groot N.N."/>
        </authorList>
    </citation>
    <scope>NUCLEOTIDE SEQUENCE [LARGE SCALE GENOMIC DNA]</scope>
    <source>
        <strain evidence="5 6">CGMCC 4.7037</strain>
    </source>
</reference>
<dbReference type="EMBL" id="FNVT01000018">
    <property type="protein sequence ID" value="SEH00997.1"/>
    <property type="molecule type" value="Genomic_DNA"/>
</dbReference>
<name>A0A1H6ET08_9ACTN</name>
<dbReference type="PROSITE" id="PS00061">
    <property type="entry name" value="ADH_SHORT"/>
    <property type="match status" value="1"/>
</dbReference>
<evidence type="ECO:0000256" key="2">
    <source>
        <dbReference type="ARBA" id="ARBA00023002"/>
    </source>
</evidence>
<dbReference type="PANTHER" id="PTHR43658:SF8">
    <property type="entry name" value="17-BETA-HYDROXYSTEROID DEHYDROGENASE 14-RELATED"/>
    <property type="match status" value="1"/>
</dbReference>
<keyword evidence="2" id="KW-0560">Oxidoreductase</keyword>
<dbReference type="PRINTS" id="PR00080">
    <property type="entry name" value="SDRFAMILY"/>
</dbReference>
<dbReference type="InterPro" id="IPR002347">
    <property type="entry name" value="SDR_fam"/>
</dbReference>
<proteinExistence type="inferred from homology"/>
<dbReference type="SMART" id="SM00822">
    <property type="entry name" value="PKS_KR"/>
    <property type="match status" value="1"/>
</dbReference>
<sequence>MRLEGLCTAVTGGASGLGLATARRLIEAGGKVVIIDLPGSAGAGVVKEFGAAARFAAADVTDAGEFAAALDVADEFGGLRGLVHCAGAGRRLRLLDKEGEPGSLEDFEWVIRLNLIGSFNALRLAAARMARQDERDGERGAIVLTASVAAYEGQIGQIPYTAAKAGIVGMTLTAARDLASRSIRVCTIAPGIMDTPLLARLREDVRASLEATVPNPARLGRPEEFAGLACQILENGYLNGETIRLDGAIRMAPR</sequence>
<evidence type="ECO:0000313" key="5">
    <source>
        <dbReference type="EMBL" id="SEH00997.1"/>
    </source>
</evidence>
<dbReference type="Gene3D" id="3.40.50.720">
    <property type="entry name" value="NAD(P)-binding Rossmann-like Domain"/>
    <property type="match status" value="1"/>
</dbReference>
<dbReference type="OrthoDB" id="9795647at2"/>
<dbReference type="GO" id="GO:0016491">
    <property type="term" value="F:oxidoreductase activity"/>
    <property type="evidence" value="ECO:0007669"/>
    <property type="project" value="UniProtKB-KW"/>
</dbReference>
<protein>
    <submittedName>
        <fullName evidence="5">NAD(P)-dependent dehydrogenase, short-chain alcohol dehydrogenase family</fullName>
    </submittedName>
</protein>
<evidence type="ECO:0000259" key="4">
    <source>
        <dbReference type="SMART" id="SM00822"/>
    </source>
</evidence>
<evidence type="ECO:0000313" key="6">
    <source>
        <dbReference type="Proteomes" id="UP000236732"/>
    </source>
</evidence>
<comment type="similarity">
    <text evidence="1 3">Belongs to the short-chain dehydrogenases/reductases (SDR) family.</text>
</comment>
<organism evidence="5 6">
    <name type="scientific">Nonomuraea solani</name>
    <dbReference type="NCBI Taxonomy" id="1144553"/>
    <lineage>
        <taxon>Bacteria</taxon>
        <taxon>Bacillati</taxon>
        <taxon>Actinomycetota</taxon>
        <taxon>Actinomycetes</taxon>
        <taxon>Streptosporangiales</taxon>
        <taxon>Streptosporangiaceae</taxon>
        <taxon>Nonomuraea</taxon>
    </lineage>
</organism>
<dbReference type="Proteomes" id="UP000236732">
    <property type="component" value="Unassembled WGS sequence"/>
</dbReference>
<dbReference type="PANTHER" id="PTHR43658">
    <property type="entry name" value="SHORT-CHAIN DEHYDROGENASE/REDUCTASE"/>
    <property type="match status" value="1"/>
</dbReference>
<dbReference type="AlphaFoldDB" id="A0A1H6ET08"/>
<gene>
    <name evidence="5" type="ORF">SAMN05444920_118186</name>
</gene>
<keyword evidence="6" id="KW-1185">Reference proteome</keyword>
<dbReference type="InterPro" id="IPR057326">
    <property type="entry name" value="KR_dom"/>
</dbReference>
<dbReference type="Pfam" id="PF00106">
    <property type="entry name" value="adh_short"/>
    <property type="match status" value="1"/>
</dbReference>
<dbReference type="PRINTS" id="PR00081">
    <property type="entry name" value="GDHRDH"/>
</dbReference>
<dbReference type="InterPro" id="IPR036291">
    <property type="entry name" value="NAD(P)-bd_dom_sf"/>
</dbReference>
<evidence type="ECO:0000256" key="1">
    <source>
        <dbReference type="ARBA" id="ARBA00006484"/>
    </source>
</evidence>
<accession>A0A1H6ET08</accession>
<evidence type="ECO:0000256" key="3">
    <source>
        <dbReference type="RuleBase" id="RU000363"/>
    </source>
</evidence>
<dbReference type="InterPro" id="IPR020904">
    <property type="entry name" value="Sc_DH/Rdtase_CS"/>
</dbReference>